<proteinExistence type="predicted"/>
<sequence length="334" mass="38261">MGSTKFPNYQNCPTTVFGQLPQSYEDNAVVFQSLVATVKLQPELDVSLEAKVVKFLEYVDPDDDDSADAFLRKLASSSGNSPTDFVQSIVVLIPSANQVITTAAMKMLGTLIMWCSLYIRLALVKADLLPQIVISLNPQSLSFAEAEDIHINLMKSISWTIYLSTPNGLRFLGIEDENEQQAVHETVLKQVLAPSERYIRHLCVNRFSIFDEKLSSYYLALLAQILEMCPYYRATMDFVVHMPVFLTITSCLTFYKNDESIWYFLYLIHSFLREWNEQGGEDQQMRTDANRMLRMEGIEDVIEQKLQNNRTRTYARWTVDKSIALNNLLGMNLR</sequence>
<comment type="caution">
    <text evidence="1">The sequence shown here is derived from an EMBL/GenBank/DDBJ whole genome shotgun (WGS) entry which is preliminary data.</text>
</comment>
<evidence type="ECO:0000313" key="1">
    <source>
        <dbReference type="EMBL" id="KAK2942365.1"/>
    </source>
</evidence>
<dbReference type="EMBL" id="JARBJD010000413">
    <property type="protein sequence ID" value="KAK2942365.1"/>
    <property type="molecule type" value="Genomic_DNA"/>
</dbReference>
<keyword evidence="2" id="KW-1185">Reference proteome</keyword>
<dbReference type="Proteomes" id="UP001281761">
    <property type="component" value="Unassembled WGS sequence"/>
</dbReference>
<name>A0ABQ9WS89_9EUKA</name>
<protein>
    <submittedName>
        <fullName evidence="1">Uncharacterized protein</fullName>
    </submittedName>
</protein>
<gene>
    <name evidence="1" type="ORF">BLNAU_22708</name>
</gene>
<organism evidence="1 2">
    <name type="scientific">Blattamonas nauphoetae</name>
    <dbReference type="NCBI Taxonomy" id="2049346"/>
    <lineage>
        <taxon>Eukaryota</taxon>
        <taxon>Metamonada</taxon>
        <taxon>Preaxostyla</taxon>
        <taxon>Oxymonadida</taxon>
        <taxon>Blattamonas</taxon>
    </lineage>
</organism>
<reference evidence="1 2" key="1">
    <citation type="journal article" date="2022" name="bioRxiv">
        <title>Genomics of Preaxostyla Flagellates Illuminates Evolutionary Transitions and the Path Towards Mitochondrial Loss.</title>
        <authorList>
            <person name="Novak L.V.F."/>
            <person name="Treitli S.C."/>
            <person name="Pyrih J."/>
            <person name="Halakuc P."/>
            <person name="Pipaliya S.V."/>
            <person name="Vacek V."/>
            <person name="Brzon O."/>
            <person name="Soukal P."/>
            <person name="Eme L."/>
            <person name="Dacks J.B."/>
            <person name="Karnkowska A."/>
            <person name="Elias M."/>
            <person name="Hampl V."/>
        </authorList>
    </citation>
    <scope>NUCLEOTIDE SEQUENCE [LARGE SCALE GENOMIC DNA]</scope>
    <source>
        <strain evidence="1">NAU3</strain>
        <tissue evidence="1">Gut</tissue>
    </source>
</reference>
<evidence type="ECO:0000313" key="2">
    <source>
        <dbReference type="Proteomes" id="UP001281761"/>
    </source>
</evidence>
<accession>A0ABQ9WS89</accession>